<keyword evidence="11 15" id="KW-0175">Coiled coil</keyword>
<accession>A0A0D2CZ24</accession>
<proteinExistence type="inferred from homology"/>
<feature type="region of interest" description="Disordered" evidence="16">
    <location>
        <begin position="406"/>
        <end position="456"/>
    </location>
</feature>
<evidence type="ECO:0000256" key="12">
    <source>
        <dbReference type="ARBA" id="ARBA00023204"/>
    </source>
</evidence>
<evidence type="ECO:0000256" key="4">
    <source>
        <dbReference type="ARBA" id="ARBA00009439"/>
    </source>
</evidence>
<dbReference type="STRING" id="5601.A0A0D2CZ24"/>
<organism evidence="19 20">
    <name type="scientific">Phialophora macrospora</name>
    <dbReference type="NCBI Taxonomy" id="1851006"/>
    <lineage>
        <taxon>Eukaryota</taxon>
        <taxon>Fungi</taxon>
        <taxon>Dikarya</taxon>
        <taxon>Ascomycota</taxon>
        <taxon>Pezizomycotina</taxon>
        <taxon>Eurotiomycetes</taxon>
        <taxon>Chaetothyriomycetidae</taxon>
        <taxon>Chaetothyriales</taxon>
        <taxon>Herpotrichiellaceae</taxon>
        <taxon>Phialophora</taxon>
    </lineage>
</organism>
<dbReference type="FunFam" id="3.40.50.300:FF:001195">
    <property type="entry name" value="DNA repair protein rad50"/>
    <property type="match status" value="1"/>
</dbReference>
<evidence type="ECO:0000256" key="2">
    <source>
        <dbReference type="ARBA" id="ARBA00004123"/>
    </source>
</evidence>
<gene>
    <name evidence="19" type="ORF">PV04_02719</name>
</gene>
<keyword evidence="9" id="KW-0378">Hydrolase</keyword>
<keyword evidence="7" id="KW-0479">Metal-binding</keyword>
<name>A0A0D2CZ24_9EURO</name>
<feature type="coiled-coil region" evidence="15">
    <location>
        <begin position="977"/>
        <end position="1055"/>
    </location>
</feature>
<evidence type="ECO:0000259" key="18">
    <source>
        <dbReference type="Pfam" id="PF13476"/>
    </source>
</evidence>
<dbReference type="InterPro" id="IPR027417">
    <property type="entry name" value="P-loop_NTPase"/>
</dbReference>
<evidence type="ECO:0000259" key="17">
    <source>
        <dbReference type="Pfam" id="PF02463"/>
    </source>
</evidence>
<evidence type="ECO:0000256" key="6">
    <source>
        <dbReference type="ARBA" id="ARBA00022454"/>
    </source>
</evidence>
<feature type="domain" description="Rad50/SbcC-type AAA" evidence="18">
    <location>
        <begin position="6"/>
        <end position="217"/>
    </location>
</feature>
<evidence type="ECO:0000256" key="16">
    <source>
        <dbReference type="SAM" id="MobiDB-lite"/>
    </source>
</evidence>
<evidence type="ECO:0000256" key="9">
    <source>
        <dbReference type="ARBA" id="ARBA00022801"/>
    </source>
</evidence>
<feature type="domain" description="RecF/RecN/SMC N-terminal" evidence="17">
    <location>
        <begin position="841"/>
        <end position="1285"/>
    </location>
</feature>
<keyword evidence="13" id="KW-0539">Nucleus</keyword>
<feature type="coiled-coil region" evidence="15">
    <location>
        <begin position="320"/>
        <end position="361"/>
    </location>
</feature>
<feature type="compositionally biased region" description="Basic and acidic residues" evidence="16">
    <location>
        <begin position="406"/>
        <end position="422"/>
    </location>
</feature>
<keyword evidence="6" id="KW-0158">Chromosome</keyword>
<dbReference type="GO" id="GO:0046872">
    <property type="term" value="F:metal ion binding"/>
    <property type="evidence" value="ECO:0007669"/>
    <property type="project" value="UniProtKB-KW"/>
</dbReference>
<evidence type="ECO:0000256" key="1">
    <source>
        <dbReference type="ARBA" id="ARBA00001947"/>
    </source>
</evidence>
<dbReference type="Pfam" id="PF13476">
    <property type="entry name" value="AAA_23"/>
    <property type="match status" value="1"/>
</dbReference>
<dbReference type="Gene3D" id="1.10.287.1490">
    <property type="match status" value="1"/>
</dbReference>
<dbReference type="SUPFAM" id="SSF52540">
    <property type="entry name" value="P-loop containing nucleoside triphosphate hydrolases"/>
    <property type="match status" value="2"/>
</dbReference>
<dbReference type="GO" id="GO:0000794">
    <property type="term" value="C:condensed nuclear chromosome"/>
    <property type="evidence" value="ECO:0007669"/>
    <property type="project" value="TreeGrafter"/>
</dbReference>
<evidence type="ECO:0000313" key="20">
    <source>
        <dbReference type="Proteomes" id="UP000054266"/>
    </source>
</evidence>
<dbReference type="PANTHER" id="PTHR18867">
    <property type="entry name" value="RAD50"/>
    <property type="match status" value="1"/>
</dbReference>
<reference evidence="19 20" key="1">
    <citation type="submission" date="2015-01" db="EMBL/GenBank/DDBJ databases">
        <title>The Genome Sequence of Capronia semiimmersa CBS27337.</title>
        <authorList>
            <consortium name="The Broad Institute Genomics Platform"/>
            <person name="Cuomo C."/>
            <person name="de Hoog S."/>
            <person name="Gorbushina A."/>
            <person name="Stielow B."/>
            <person name="Teixiera M."/>
            <person name="Abouelleil A."/>
            <person name="Chapman S.B."/>
            <person name="Priest M."/>
            <person name="Young S.K."/>
            <person name="Wortman J."/>
            <person name="Nusbaum C."/>
            <person name="Birren B."/>
        </authorList>
    </citation>
    <scope>NUCLEOTIDE SEQUENCE [LARGE SCALE GENOMIC DNA]</scope>
    <source>
        <strain evidence="19 20">CBS 27337</strain>
    </source>
</reference>
<dbReference type="GO" id="GO:0016887">
    <property type="term" value="F:ATP hydrolysis activity"/>
    <property type="evidence" value="ECO:0007669"/>
    <property type="project" value="InterPro"/>
</dbReference>
<protein>
    <recommendedName>
        <fullName evidence="5">DNA repair protein RAD50</fullName>
    </recommendedName>
</protein>
<feature type="region of interest" description="Disordered" evidence="16">
    <location>
        <begin position="216"/>
        <end position="236"/>
    </location>
</feature>
<dbReference type="GO" id="GO:0007004">
    <property type="term" value="P:telomere maintenance via telomerase"/>
    <property type="evidence" value="ECO:0007669"/>
    <property type="project" value="TreeGrafter"/>
</dbReference>
<evidence type="ECO:0000256" key="10">
    <source>
        <dbReference type="ARBA" id="ARBA00022833"/>
    </source>
</evidence>
<dbReference type="GO" id="GO:0000722">
    <property type="term" value="P:telomere maintenance via recombination"/>
    <property type="evidence" value="ECO:0007669"/>
    <property type="project" value="TreeGrafter"/>
</dbReference>
<keyword evidence="10" id="KW-0862">Zinc</keyword>
<dbReference type="GO" id="GO:0030870">
    <property type="term" value="C:Mre11 complex"/>
    <property type="evidence" value="ECO:0007669"/>
    <property type="project" value="InterPro"/>
</dbReference>
<comment type="similarity">
    <text evidence="4">Belongs to the SMC family. RAD50 subfamily.</text>
</comment>
<dbReference type="GO" id="GO:0006302">
    <property type="term" value="P:double-strand break repair"/>
    <property type="evidence" value="ECO:0007669"/>
    <property type="project" value="InterPro"/>
</dbReference>
<dbReference type="EMBL" id="KN846957">
    <property type="protein sequence ID" value="KIW70451.1"/>
    <property type="molecule type" value="Genomic_DNA"/>
</dbReference>
<feature type="compositionally biased region" description="Basic and acidic residues" evidence="16">
    <location>
        <begin position="429"/>
        <end position="456"/>
    </location>
</feature>
<comment type="subcellular location">
    <subcellularLocation>
        <location evidence="3">Chromosome</location>
    </subcellularLocation>
    <subcellularLocation>
        <location evidence="2">Nucleus</location>
    </subcellularLocation>
</comment>
<dbReference type="Gene3D" id="3.40.50.300">
    <property type="entry name" value="P-loop containing nucleotide triphosphate hydrolases"/>
    <property type="match status" value="2"/>
</dbReference>
<comment type="catalytic activity">
    <reaction evidence="14">
        <text>ATP + H2O = ADP + phosphate + H(+)</text>
        <dbReference type="Rhea" id="RHEA:13065"/>
        <dbReference type="ChEBI" id="CHEBI:15377"/>
        <dbReference type="ChEBI" id="CHEBI:15378"/>
        <dbReference type="ChEBI" id="CHEBI:30616"/>
        <dbReference type="ChEBI" id="CHEBI:43474"/>
        <dbReference type="ChEBI" id="CHEBI:456216"/>
    </reaction>
</comment>
<dbReference type="NCBIfam" id="TIGR00606">
    <property type="entry name" value="rad50"/>
    <property type="match status" value="1"/>
</dbReference>
<evidence type="ECO:0000256" key="3">
    <source>
        <dbReference type="ARBA" id="ARBA00004286"/>
    </source>
</evidence>
<comment type="cofactor">
    <cofactor evidence="1">
        <name>Zn(2+)</name>
        <dbReference type="ChEBI" id="CHEBI:29105"/>
    </cofactor>
</comment>
<dbReference type="GO" id="GO:0043047">
    <property type="term" value="F:single-stranded telomeric DNA binding"/>
    <property type="evidence" value="ECO:0007669"/>
    <property type="project" value="TreeGrafter"/>
</dbReference>
<evidence type="ECO:0000256" key="5">
    <source>
        <dbReference type="ARBA" id="ARBA00017893"/>
    </source>
</evidence>
<dbReference type="InterPro" id="IPR038729">
    <property type="entry name" value="Rad50/SbcC_AAA"/>
</dbReference>
<feature type="coiled-coil region" evidence="15">
    <location>
        <begin position="471"/>
        <end position="559"/>
    </location>
</feature>
<dbReference type="GO" id="GO:0070192">
    <property type="term" value="P:chromosome organization involved in meiotic cell cycle"/>
    <property type="evidence" value="ECO:0007669"/>
    <property type="project" value="TreeGrafter"/>
</dbReference>
<keyword evidence="8" id="KW-0227">DNA damage</keyword>
<dbReference type="InterPro" id="IPR004584">
    <property type="entry name" value="Rad50_eukaryotes"/>
</dbReference>
<evidence type="ECO:0000256" key="8">
    <source>
        <dbReference type="ARBA" id="ARBA00022763"/>
    </source>
</evidence>
<dbReference type="GO" id="GO:0003691">
    <property type="term" value="F:double-stranded telomeric DNA binding"/>
    <property type="evidence" value="ECO:0007669"/>
    <property type="project" value="TreeGrafter"/>
</dbReference>
<dbReference type="Proteomes" id="UP000054266">
    <property type="component" value="Unassembled WGS sequence"/>
</dbReference>
<dbReference type="InterPro" id="IPR003395">
    <property type="entry name" value="RecF/RecN/SMC_N"/>
</dbReference>
<keyword evidence="12" id="KW-0234">DNA repair</keyword>
<evidence type="ECO:0000256" key="15">
    <source>
        <dbReference type="SAM" id="Coils"/>
    </source>
</evidence>
<dbReference type="FunFam" id="3.40.50.300:FF:000947">
    <property type="entry name" value="DNA repair protein RAD50"/>
    <property type="match status" value="1"/>
</dbReference>
<keyword evidence="20" id="KW-1185">Reference proteome</keyword>
<sequence>MSRLAQLKVQGIRSFDSRGNGQFIRFETPLTLIVGQNGSGKTTIIECLKYAFTGMQPPNTKGGAFVHDPKLNSETQVKALVAVSFRSADGSAITVTRRLELNVGKTKRELKSLESSLSVSRRGEKTALSSRVANLDVILPQYLGVSTAVIDNVIFCHQDESFWPLSEPGTLKKKFDEIFEAQKYTKAIANIKDIQKKQKIELDKYKILKQHAKSDKDRAIKTQKRKDKLSEDVDGLRKKSEDLERRMSHARKMADETWRKGEEYAKILGTLEGKRIEAQGKQSIIDDLQMRLEEVGETDEWLRSTLEQFDARQGELQDEVRKKKGDYLEQEDQMKELSKQREEKVRLKGKFEEEKEAHERQVARRKDMVREVAAKHQIREYEYLDDESQVEDFLLKIRKISKQQKDALDRAKHEHTTQRREAQSYVNKLTERKTALRDQRASARKQMDSNDREAGEFQRKVDQIAFDEGSKAVAESRLENLAKELEKTREAAEAAAWNDKLQKANAELRAFEEVSSRLSAELVQSTKKAAELARLSHLKQELKERQQRLETLLAAHRDNISTLLSSDHEWDASTVEEIHREVLRKAANDALTAERKRDGISRDLEQLQFRQNTVRKDLSRKKAEAGKCDKQIHAVVEGGAEAYDEALEQAQKIVDEARVNSSGWSGLHDYFQSVLEAAGREHKPACRTCMRAFAPNSEALAKFQQRIRTYISDTEEKAKQFDPSAAEADYKRVLDLGVVRDTWKKLVESEIPAGEKDLRDLDSERQSLLSKLEHHDKAVVQSQQVKRDLESISQTVASIGRCDGEIKTLTRQVEELSAKKSQQMAGRTLEEIQEELNTTAQNSRGAQAVINRLRSEQEQSRASISGIELELRDLKSKLENIGFQLEKKASLTARVKEFRAMNEKQKDIMESLTKEMEELDPQISTAQAKYDDVDQRATAKERELSDELSRLGDSINNLDILNDQIQSYLDRDCPSQLARVDRELKDLEQQFDSLQNEHKRLTSEINKINDRIKDGETTRRRYSDNLRHRQETRALARLQEEIAELESHNAEVDRDRFQQESQKYSMEYNKLNALQAGVMGEMKSKDVQLQELLQDYQQDLRDAPQRYREAHIKVETTKVAVEDLGRYGGALDKAIMKYHGLKMDEINAIIEELWRKTYRGTDVDSIMIKAENEQTRSNRSYNYRVVMVKRGAEMDMRGRCSAGQKVLASIIIRLALAECFSASCGLIALDEPTTNLDRENIESLAQSLKEIIEYRQQQKNFQLVVITHDEDFLRQMECSKFTGTYYRVSRDSAQNSVIERQSIAEVL</sequence>
<evidence type="ECO:0000256" key="13">
    <source>
        <dbReference type="ARBA" id="ARBA00023242"/>
    </source>
</evidence>
<feature type="coiled-coil region" evidence="15">
    <location>
        <begin position="895"/>
        <end position="943"/>
    </location>
</feature>
<evidence type="ECO:0000256" key="14">
    <source>
        <dbReference type="ARBA" id="ARBA00049360"/>
    </source>
</evidence>
<dbReference type="Pfam" id="PF02463">
    <property type="entry name" value="SMC_N"/>
    <property type="match status" value="1"/>
</dbReference>
<evidence type="ECO:0000256" key="11">
    <source>
        <dbReference type="ARBA" id="ARBA00023054"/>
    </source>
</evidence>
<evidence type="ECO:0000256" key="7">
    <source>
        <dbReference type="ARBA" id="ARBA00022723"/>
    </source>
</evidence>
<dbReference type="GO" id="GO:0051880">
    <property type="term" value="F:G-quadruplex DNA binding"/>
    <property type="evidence" value="ECO:0007669"/>
    <property type="project" value="TreeGrafter"/>
</dbReference>
<evidence type="ECO:0000313" key="19">
    <source>
        <dbReference type="EMBL" id="KIW70451.1"/>
    </source>
</evidence>
<dbReference type="HOGENOM" id="CLU_006184_0_0_1"/>
<dbReference type="PANTHER" id="PTHR18867:SF12">
    <property type="entry name" value="DNA REPAIR PROTEIN RAD50"/>
    <property type="match status" value="1"/>
</dbReference>